<keyword evidence="2" id="KW-1185">Reference proteome</keyword>
<reference evidence="1" key="1">
    <citation type="submission" date="2022-08" db="EMBL/GenBank/DDBJ databases">
        <title>Novel Bdellovibrio Species Isolated from Svalbard: Designation Bdellovibrio svalbardensis.</title>
        <authorList>
            <person name="Mitchell R.J."/>
            <person name="Choi S.Y."/>
        </authorList>
    </citation>
    <scope>NUCLEOTIDE SEQUENCE</scope>
    <source>
        <strain evidence="1">PAP01</strain>
    </source>
</reference>
<evidence type="ECO:0000313" key="1">
    <source>
        <dbReference type="EMBL" id="MDG0818193.1"/>
    </source>
</evidence>
<accession>A0ABT6DSS1</accession>
<evidence type="ECO:0000313" key="2">
    <source>
        <dbReference type="Proteomes" id="UP001152321"/>
    </source>
</evidence>
<name>A0ABT6DSS1_9BACT</name>
<protein>
    <submittedName>
        <fullName evidence="1">BrnT family toxin</fullName>
    </submittedName>
</protein>
<dbReference type="EMBL" id="JANRMI010000007">
    <property type="protein sequence ID" value="MDG0818193.1"/>
    <property type="molecule type" value="Genomic_DNA"/>
</dbReference>
<organism evidence="1 2">
    <name type="scientific">Bdellovibrio svalbardensis</name>
    <dbReference type="NCBI Taxonomy" id="2972972"/>
    <lineage>
        <taxon>Bacteria</taxon>
        <taxon>Pseudomonadati</taxon>
        <taxon>Bdellovibrionota</taxon>
        <taxon>Bdellovibrionia</taxon>
        <taxon>Bdellovibrionales</taxon>
        <taxon>Pseudobdellovibrionaceae</taxon>
        <taxon>Bdellovibrio</taxon>
    </lineage>
</organism>
<dbReference type="InterPro" id="IPR007460">
    <property type="entry name" value="BrnT_toxin"/>
</dbReference>
<sequence length="117" mass="13396">MAQFKFLLWLAYWYQQSSGFEFEWDSGNSQKSSRKHDVGTDEIESLFELKMAVPLGRQVTPAVVEERLCIIGPSKTGRMLSVVFTLREGRVRPISGRPASRKERGLYEEISKALKNI</sequence>
<dbReference type="Proteomes" id="UP001152321">
    <property type="component" value="Unassembled WGS sequence"/>
</dbReference>
<gene>
    <name evidence="1" type="ORF">NWE73_17555</name>
</gene>
<dbReference type="RefSeq" id="WP_277579669.1">
    <property type="nucleotide sequence ID" value="NZ_JANRMI010000007.1"/>
</dbReference>
<comment type="caution">
    <text evidence="1">The sequence shown here is derived from an EMBL/GenBank/DDBJ whole genome shotgun (WGS) entry which is preliminary data.</text>
</comment>
<proteinExistence type="predicted"/>
<dbReference type="Pfam" id="PF04365">
    <property type="entry name" value="BrnT_toxin"/>
    <property type="match status" value="1"/>
</dbReference>
<dbReference type="InterPro" id="IPR038573">
    <property type="entry name" value="BrnT_sf"/>
</dbReference>
<dbReference type="Gene3D" id="3.10.450.530">
    <property type="entry name" value="Ribonuclease toxin, BrnT, of type II toxin-antitoxin system"/>
    <property type="match status" value="1"/>
</dbReference>